<evidence type="ECO:0000256" key="3">
    <source>
        <dbReference type="ARBA" id="ARBA00022525"/>
    </source>
</evidence>
<feature type="domain" description="Crinkler effector protein N-terminal" evidence="4">
    <location>
        <begin position="6"/>
        <end position="108"/>
    </location>
</feature>
<comment type="subcellular location">
    <subcellularLocation>
        <location evidence="1">Host cell</location>
    </subcellularLocation>
    <subcellularLocation>
        <location evidence="2">Secreted</location>
    </subcellularLocation>
</comment>
<dbReference type="InterPro" id="IPR045379">
    <property type="entry name" value="Crinkler_N"/>
</dbReference>
<dbReference type="GO" id="GO:0005576">
    <property type="term" value="C:extracellular region"/>
    <property type="evidence" value="ECO:0007669"/>
    <property type="project" value="UniProtKB-SubCell"/>
</dbReference>
<keyword evidence="6" id="KW-1185">Reference proteome</keyword>
<dbReference type="GO" id="GO:0043657">
    <property type="term" value="C:host cell"/>
    <property type="evidence" value="ECO:0007669"/>
    <property type="project" value="UniProtKB-SubCell"/>
</dbReference>
<dbReference type="OrthoDB" id="2432373at2759"/>
<proteinExistence type="predicted"/>
<evidence type="ECO:0000313" key="5">
    <source>
        <dbReference type="EMBL" id="KAG0250392.1"/>
    </source>
</evidence>
<gene>
    <name evidence="5" type="ORF">DFQ27_009421</name>
</gene>
<protein>
    <recommendedName>
        <fullName evidence="4">Crinkler effector protein N-terminal domain-containing protein</fullName>
    </recommendedName>
</protein>
<organism evidence="5 6">
    <name type="scientific">Actinomortierella ambigua</name>
    <dbReference type="NCBI Taxonomy" id="1343610"/>
    <lineage>
        <taxon>Eukaryota</taxon>
        <taxon>Fungi</taxon>
        <taxon>Fungi incertae sedis</taxon>
        <taxon>Mucoromycota</taxon>
        <taxon>Mortierellomycotina</taxon>
        <taxon>Mortierellomycetes</taxon>
        <taxon>Mortierellales</taxon>
        <taxon>Mortierellaceae</taxon>
        <taxon>Actinomortierella</taxon>
    </lineage>
</organism>
<dbReference type="Proteomes" id="UP000807716">
    <property type="component" value="Unassembled WGS sequence"/>
</dbReference>
<comment type="caution">
    <text evidence="5">The sequence shown here is derived from an EMBL/GenBank/DDBJ whole genome shotgun (WGS) entry which is preliminary data.</text>
</comment>
<keyword evidence="3" id="KW-0964">Secreted</keyword>
<evidence type="ECO:0000256" key="1">
    <source>
        <dbReference type="ARBA" id="ARBA00004340"/>
    </source>
</evidence>
<dbReference type="EMBL" id="JAAAJB010000865">
    <property type="protein sequence ID" value="KAG0250392.1"/>
    <property type="molecule type" value="Genomic_DNA"/>
</dbReference>
<reference evidence="5" key="1">
    <citation type="journal article" date="2020" name="Fungal Divers.">
        <title>Resolving the Mortierellaceae phylogeny through synthesis of multi-gene phylogenetics and phylogenomics.</title>
        <authorList>
            <person name="Vandepol N."/>
            <person name="Liber J."/>
            <person name="Desiro A."/>
            <person name="Na H."/>
            <person name="Kennedy M."/>
            <person name="Barry K."/>
            <person name="Grigoriev I.V."/>
            <person name="Miller A.N."/>
            <person name="O'Donnell K."/>
            <person name="Stajich J.E."/>
            <person name="Bonito G."/>
        </authorList>
    </citation>
    <scope>NUCLEOTIDE SEQUENCE</scope>
    <source>
        <strain evidence="5">BC1065</strain>
    </source>
</reference>
<evidence type="ECO:0000313" key="6">
    <source>
        <dbReference type="Proteomes" id="UP000807716"/>
    </source>
</evidence>
<dbReference type="AlphaFoldDB" id="A0A9P6PN19"/>
<name>A0A9P6PN19_9FUNG</name>
<evidence type="ECO:0000259" key="4">
    <source>
        <dbReference type="Pfam" id="PF20147"/>
    </source>
</evidence>
<dbReference type="Pfam" id="PF20147">
    <property type="entry name" value="Crinkler"/>
    <property type="match status" value="1"/>
</dbReference>
<sequence>MNDNRITLFCLVDGEDTSNAFPVDIEATKTIGHLKELIKVKKAIAFSDIAADRLILSRVSIPIIDDDENSILLDHINQDEKKKLGPATRLSRVFPEELPEETVHIIVQRPPRHVPVGMPLSVDEWRQLVTQVESDFFSRASANYTGLVQFVKGGAVIPTTEGESTETQDPPSTADKVLDRIYRRAFPQLPLFGAAGCGKTRTVLEMLCKNWGFYFNASETDWGSSDVVMFVQYICREERYQSRDMASNNHVHVLALALALARIIILNHCLDIAEREGTAFTCKQWMLFQAGFRTMGAEDLFAELFKEIADRVHSHSISTETMGFLVRRQFSSLRQRLAATTLNAPTQRVRCKILLVIDDAQNLRKMEFGAFPSRPVRSDDFMRPILYPLVQGLCKIAHGTNSFCVVPCGTTSICDMDVLEDSGSVPKGYFAELGPFTDFQDWE</sequence>
<evidence type="ECO:0000256" key="2">
    <source>
        <dbReference type="ARBA" id="ARBA00004613"/>
    </source>
</evidence>
<accession>A0A9P6PN19</accession>